<accession>A0A8T2KQV8</accession>
<gene>
    <name evidence="1" type="ORF">AMEX_G25307</name>
</gene>
<evidence type="ECO:0000313" key="2">
    <source>
        <dbReference type="Proteomes" id="UP000752171"/>
    </source>
</evidence>
<dbReference type="Proteomes" id="UP000752171">
    <property type="component" value="Unassembled WGS sequence"/>
</dbReference>
<reference evidence="1 2" key="1">
    <citation type="submission" date="2021-07" db="EMBL/GenBank/DDBJ databases">
        <authorList>
            <person name="Imarazene B."/>
            <person name="Zahm M."/>
            <person name="Klopp C."/>
            <person name="Cabau C."/>
            <person name="Beille S."/>
            <person name="Jouanno E."/>
            <person name="Castinel A."/>
            <person name="Lluch J."/>
            <person name="Gil L."/>
            <person name="Kuchtly C."/>
            <person name="Lopez Roques C."/>
            <person name="Donnadieu C."/>
            <person name="Parrinello H."/>
            <person name="Journot L."/>
            <person name="Du K."/>
            <person name="Schartl M."/>
            <person name="Retaux S."/>
            <person name="Guiguen Y."/>
        </authorList>
    </citation>
    <scope>NUCLEOTIDE SEQUENCE [LARGE SCALE GENOMIC DNA]</scope>
    <source>
        <strain evidence="1">Pach_M1</strain>
        <tissue evidence="1">Testis</tissue>
    </source>
</reference>
<protein>
    <submittedName>
        <fullName evidence="1">Uncharacterized protein</fullName>
    </submittedName>
</protein>
<comment type="caution">
    <text evidence="1">The sequence shown here is derived from an EMBL/GenBank/DDBJ whole genome shotgun (WGS) entry which is preliminary data.</text>
</comment>
<organism evidence="1 2">
    <name type="scientific">Astyanax mexicanus</name>
    <name type="common">Blind cave fish</name>
    <name type="synonym">Astyanax fasciatus mexicanus</name>
    <dbReference type="NCBI Taxonomy" id="7994"/>
    <lineage>
        <taxon>Eukaryota</taxon>
        <taxon>Metazoa</taxon>
        <taxon>Chordata</taxon>
        <taxon>Craniata</taxon>
        <taxon>Vertebrata</taxon>
        <taxon>Euteleostomi</taxon>
        <taxon>Actinopterygii</taxon>
        <taxon>Neopterygii</taxon>
        <taxon>Teleostei</taxon>
        <taxon>Ostariophysi</taxon>
        <taxon>Characiformes</taxon>
        <taxon>Characoidei</taxon>
        <taxon>Acestrorhamphidae</taxon>
        <taxon>Acestrorhamphinae</taxon>
        <taxon>Astyanax</taxon>
    </lineage>
</organism>
<dbReference type="EMBL" id="JAICCE010000022">
    <property type="protein sequence ID" value="KAG9261713.1"/>
    <property type="molecule type" value="Genomic_DNA"/>
</dbReference>
<evidence type="ECO:0000313" key="1">
    <source>
        <dbReference type="EMBL" id="KAG9261713.1"/>
    </source>
</evidence>
<sequence>MRETEVPSAPELAVEDLQNEEALCFVTLPGCYFGLLFFSCQTSYMKVPWLGQPKSAGSGEHLCLQCIHHHCPLTLLQTDIFSMSA</sequence>
<proteinExistence type="predicted"/>
<name>A0A8T2KQV8_ASTMX</name>
<dbReference type="AlphaFoldDB" id="A0A8T2KQV8"/>